<accession>A0A6M3J7T2</accession>
<evidence type="ECO:0000313" key="2">
    <source>
        <dbReference type="EMBL" id="QJA82241.1"/>
    </source>
</evidence>
<proteinExistence type="predicted"/>
<reference evidence="1" key="1">
    <citation type="submission" date="2020-03" db="EMBL/GenBank/DDBJ databases">
        <title>The deep terrestrial virosphere.</title>
        <authorList>
            <person name="Holmfeldt K."/>
            <person name="Nilsson E."/>
            <person name="Simone D."/>
            <person name="Lopez-Fernandez M."/>
            <person name="Wu X."/>
            <person name="de Brujin I."/>
            <person name="Lundin D."/>
            <person name="Andersson A."/>
            <person name="Bertilsson S."/>
            <person name="Dopson M."/>
        </authorList>
    </citation>
    <scope>NUCLEOTIDE SEQUENCE</scope>
    <source>
        <strain evidence="2">MM415A00434</strain>
        <strain evidence="1">MM415B00370</strain>
    </source>
</reference>
<gene>
    <name evidence="2" type="ORF">MM415A00434_0016</name>
    <name evidence="1" type="ORF">MM415B00370_0011</name>
</gene>
<protein>
    <submittedName>
        <fullName evidence="1">Uncharacterized protein</fullName>
    </submittedName>
</protein>
<name>A0A6M3J7T2_9ZZZZ</name>
<evidence type="ECO:0000313" key="1">
    <source>
        <dbReference type="EMBL" id="QJA65893.1"/>
    </source>
</evidence>
<sequence length="49" mass="5428">MEGKEYALELIKMYGKLMAGRVLIAGTVVIEPGIETVVAMMDWGRSVRN</sequence>
<organism evidence="1">
    <name type="scientific">viral metagenome</name>
    <dbReference type="NCBI Taxonomy" id="1070528"/>
    <lineage>
        <taxon>unclassified sequences</taxon>
        <taxon>metagenomes</taxon>
        <taxon>organismal metagenomes</taxon>
    </lineage>
</organism>
<dbReference type="EMBL" id="MT141546">
    <property type="protein sequence ID" value="QJA65893.1"/>
    <property type="molecule type" value="Genomic_DNA"/>
</dbReference>
<dbReference type="AlphaFoldDB" id="A0A6M3J7T2"/>
<dbReference type="EMBL" id="MT142483">
    <property type="protein sequence ID" value="QJA82241.1"/>
    <property type="molecule type" value="Genomic_DNA"/>
</dbReference>